<comment type="caution">
    <text evidence="6">The sequence shown here is derived from an EMBL/GenBank/DDBJ whole genome shotgun (WGS) entry which is preliminary data.</text>
</comment>
<dbReference type="GO" id="GO:0006355">
    <property type="term" value="P:regulation of DNA-templated transcription"/>
    <property type="evidence" value="ECO:0007669"/>
    <property type="project" value="InterPro"/>
</dbReference>
<feature type="domain" description="HTH luxR-type" evidence="4">
    <location>
        <begin position="166"/>
        <end position="231"/>
    </location>
</feature>
<dbReference type="InterPro" id="IPR058245">
    <property type="entry name" value="NreC/VraR/RcsB-like_REC"/>
</dbReference>
<evidence type="ECO:0000313" key="6">
    <source>
        <dbReference type="EMBL" id="PWW22024.1"/>
    </source>
</evidence>
<evidence type="ECO:0000313" key="7">
    <source>
        <dbReference type="Proteomes" id="UP000246661"/>
    </source>
</evidence>
<dbReference type="GO" id="GO:0000160">
    <property type="term" value="P:phosphorelay signal transduction system"/>
    <property type="evidence" value="ECO:0007669"/>
    <property type="project" value="InterPro"/>
</dbReference>
<dbReference type="PROSITE" id="PS50110">
    <property type="entry name" value="RESPONSE_REGULATORY"/>
    <property type="match status" value="1"/>
</dbReference>
<evidence type="ECO:0000256" key="3">
    <source>
        <dbReference type="PROSITE-ProRule" id="PRU00169"/>
    </source>
</evidence>
<dbReference type="InterPro" id="IPR001789">
    <property type="entry name" value="Sig_transdc_resp-reg_receiver"/>
</dbReference>
<dbReference type="InterPro" id="IPR011006">
    <property type="entry name" value="CheY-like_superfamily"/>
</dbReference>
<dbReference type="PANTHER" id="PTHR43214">
    <property type="entry name" value="TWO-COMPONENT RESPONSE REGULATOR"/>
    <property type="match status" value="1"/>
</dbReference>
<organism evidence="6 7">
    <name type="scientific">Geodermatophilus normandii</name>
    <dbReference type="NCBI Taxonomy" id="1137989"/>
    <lineage>
        <taxon>Bacteria</taxon>
        <taxon>Bacillati</taxon>
        <taxon>Actinomycetota</taxon>
        <taxon>Actinomycetes</taxon>
        <taxon>Geodermatophilales</taxon>
        <taxon>Geodermatophilaceae</taxon>
        <taxon>Geodermatophilus</taxon>
    </lineage>
</organism>
<dbReference type="SMART" id="SM00421">
    <property type="entry name" value="HTH_LUXR"/>
    <property type="match status" value="1"/>
</dbReference>
<sequence>MGEPEETVPRPRDVSRRAGPPARVLICDDHEVLRHGLRAVLRWAPDLAVVAEAADAGQALELATEQRPDVTLLGLGTQGPAMTELVRALTEAGTRVILLGEAGSGGDLVEALRAGARGYVYTTVSSDRLVEGVRAVVRGETLLDAAVTGELLHHLDGARTASAADEPGGRNALTARQQAVSELVAEGLTNAEIAARLEVSRATVKGHITVALRRLGLRDRTQLAIHVNRRTRPGAGWEVGPVRG</sequence>
<keyword evidence="7" id="KW-1185">Reference proteome</keyword>
<proteinExistence type="predicted"/>
<dbReference type="InterPro" id="IPR000792">
    <property type="entry name" value="Tscrpt_reg_LuxR_C"/>
</dbReference>
<dbReference type="SMART" id="SM00448">
    <property type="entry name" value="REC"/>
    <property type="match status" value="1"/>
</dbReference>
<dbReference type="InterPro" id="IPR016032">
    <property type="entry name" value="Sig_transdc_resp-reg_C-effctor"/>
</dbReference>
<dbReference type="CDD" id="cd17535">
    <property type="entry name" value="REC_NarL-like"/>
    <property type="match status" value="1"/>
</dbReference>
<evidence type="ECO:0000259" key="5">
    <source>
        <dbReference type="PROSITE" id="PS50110"/>
    </source>
</evidence>
<dbReference type="CDD" id="cd06170">
    <property type="entry name" value="LuxR_C_like"/>
    <property type="match status" value="1"/>
</dbReference>
<keyword evidence="1" id="KW-0597">Phosphoprotein</keyword>
<dbReference type="InterPro" id="IPR039420">
    <property type="entry name" value="WalR-like"/>
</dbReference>
<gene>
    <name evidence="6" type="ORF">JD79_01170</name>
</gene>
<protein>
    <submittedName>
        <fullName evidence="6">LuxR family two component transcriptional regulator</fullName>
    </submittedName>
</protein>
<name>A0A317QGU0_9ACTN</name>
<dbReference type="GO" id="GO:0003677">
    <property type="term" value="F:DNA binding"/>
    <property type="evidence" value="ECO:0007669"/>
    <property type="project" value="UniProtKB-KW"/>
</dbReference>
<dbReference type="Proteomes" id="UP000246661">
    <property type="component" value="Unassembled WGS sequence"/>
</dbReference>
<evidence type="ECO:0000256" key="2">
    <source>
        <dbReference type="ARBA" id="ARBA00023125"/>
    </source>
</evidence>
<dbReference type="RefSeq" id="WP_110004741.1">
    <property type="nucleotide sequence ID" value="NZ_QGTX01000001.1"/>
</dbReference>
<dbReference type="PROSITE" id="PS50043">
    <property type="entry name" value="HTH_LUXR_2"/>
    <property type="match status" value="1"/>
</dbReference>
<keyword evidence="2" id="KW-0238">DNA-binding</keyword>
<dbReference type="Gene3D" id="3.40.50.2300">
    <property type="match status" value="1"/>
</dbReference>
<evidence type="ECO:0000256" key="1">
    <source>
        <dbReference type="ARBA" id="ARBA00022553"/>
    </source>
</evidence>
<dbReference type="PRINTS" id="PR00038">
    <property type="entry name" value="HTHLUXR"/>
</dbReference>
<reference evidence="7" key="1">
    <citation type="submission" date="2018-05" db="EMBL/GenBank/DDBJ databases">
        <authorList>
            <person name="Klenk H.-P."/>
            <person name="Huntemann M."/>
            <person name="Clum A."/>
            <person name="Pillay M."/>
            <person name="Palaniappan K."/>
            <person name="Varghese N."/>
            <person name="Mikhailova N."/>
            <person name="Stamatis D."/>
            <person name="Reddy T."/>
            <person name="Daum C."/>
            <person name="Shapiro N."/>
            <person name="Ivanova N."/>
            <person name="Kyrpides N."/>
            <person name="Woyke T."/>
        </authorList>
    </citation>
    <scope>NUCLEOTIDE SEQUENCE [LARGE SCALE GENOMIC DNA]</scope>
    <source>
        <strain evidence="7">DSM 45417</strain>
    </source>
</reference>
<dbReference type="AlphaFoldDB" id="A0A317QGU0"/>
<dbReference type="OrthoDB" id="3197423at2"/>
<accession>A0A317QGU0</accession>
<dbReference type="Pfam" id="PF00196">
    <property type="entry name" value="GerE"/>
    <property type="match status" value="1"/>
</dbReference>
<dbReference type="EMBL" id="QGTX01000001">
    <property type="protein sequence ID" value="PWW22024.1"/>
    <property type="molecule type" value="Genomic_DNA"/>
</dbReference>
<dbReference type="SUPFAM" id="SSF46894">
    <property type="entry name" value="C-terminal effector domain of the bipartite response regulators"/>
    <property type="match status" value="1"/>
</dbReference>
<feature type="domain" description="Response regulatory" evidence="5">
    <location>
        <begin position="23"/>
        <end position="137"/>
    </location>
</feature>
<comment type="caution">
    <text evidence="3">Lacks conserved residue(s) required for the propagation of feature annotation.</text>
</comment>
<evidence type="ECO:0000259" key="4">
    <source>
        <dbReference type="PROSITE" id="PS50043"/>
    </source>
</evidence>
<dbReference type="Pfam" id="PF00072">
    <property type="entry name" value="Response_reg"/>
    <property type="match status" value="1"/>
</dbReference>
<dbReference type="SUPFAM" id="SSF52172">
    <property type="entry name" value="CheY-like"/>
    <property type="match status" value="1"/>
</dbReference>